<dbReference type="AlphaFoldDB" id="B7J8P7"/>
<name>B7J8P7_ACIF2</name>
<proteinExistence type="predicted"/>
<keyword evidence="2" id="KW-1185">Reference proteome</keyword>
<dbReference type="GeneID" id="65282393"/>
<protein>
    <submittedName>
        <fullName evidence="1">Uncharacterized protein</fullName>
    </submittedName>
</protein>
<dbReference type="EMBL" id="CP001219">
    <property type="protein sequence ID" value="ACK78419.1"/>
    <property type="molecule type" value="Genomic_DNA"/>
</dbReference>
<accession>B7J8P7</accession>
<reference evidence="1 2" key="1">
    <citation type="journal article" date="2008" name="BMC Genomics">
        <title>Acidithiobacillus ferrooxidans metabolism: from genome sequence to industrial applications.</title>
        <authorList>
            <person name="Valdes J."/>
            <person name="Pedroso I."/>
            <person name="Quatrini R."/>
            <person name="Dodson R.J."/>
            <person name="Tettelin H."/>
            <person name="Blake R.II."/>
            <person name="Eisen J.A."/>
            <person name="Holmes D.S."/>
        </authorList>
    </citation>
    <scope>NUCLEOTIDE SEQUENCE [LARGE SCALE GENOMIC DNA]</scope>
    <source>
        <strain evidence="2">ATCC 23270 / DSM 14882 / CIP 104768 / NCIMB 8455</strain>
    </source>
</reference>
<evidence type="ECO:0000313" key="2">
    <source>
        <dbReference type="Proteomes" id="UP000001362"/>
    </source>
</evidence>
<dbReference type="KEGG" id="afr:AFE_1214"/>
<organism evidence="1 2">
    <name type="scientific">Acidithiobacillus ferrooxidans (strain ATCC 23270 / DSM 14882 / CIP 104768 / NCIMB 8455)</name>
    <name type="common">Ferrobacillus ferrooxidans (strain ATCC 23270)</name>
    <dbReference type="NCBI Taxonomy" id="243159"/>
    <lineage>
        <taxon>Bacteria</taxon>
        <taxon>Pseudomonadati</taxon>
        <taxon>Pseudomonadota</taxon>
        <taxon>Acidithiobacillia</taxon>
        <taxon>Acidithiobacillales</taxon>
        <taxon>Acidithiobacillaceae</taxon>
        <taxon>Acidithiobacillus</taxon>
    </lineage>
</organism>
<dbReference type="PaxDb" id="243159-AFE_1214"/>
<dbReference type="HOGENOM" id="CLU_1700429_0_0_6"/>
<dbReference type="Proteomes" id="UP000001362">
    <property type="component" value="Chromosome"/>
</dbReference>
<sequence length="154" mass="17511">MSTIQVHTPEDKELGELQLFLVPTLLVMEPNLRVPQSLPDAAQAETRSPLDICATSLRRYGLIGPDPSVVLLPWLYAYSDLPGTWAGQRRMLRHLMDIANGQDAPIVRPKPTEVFADNKVSSWISHIPLILGFEQLPRFTKYHPEQPYDLCRPW</sequence>
<evidence type="ECO:0000313" key="1">
    <source>
        <dbReference type="EMBL" id="ACK78419.1"/>
    </source>
</evidence>
<dbReference type="RefSeq" id="WP_012606887.1">
    <property type="nucleotide sequence ID" value="NC_011761.1"/>
</dbReference>
<gene>
    <name evidence="1" type="ordered locus">AFE_1214</name>
</gene>